<name>D2V3K5_NAEGR</name>
<keyword evidence="1" id="KW-1133">Transmembrane helix</keyword>
<evidence type="ECO:0000313" key="3">
    <source>
        <dbReference type="EMBL" id="EFC48786.1"/>
    </source>
</evidence>
<organism evidence="4">
    <name type="scientific">Naegleria gruberi</name>
    <name type="common">Amoeba</name>
    <dbReference type="NCBI Taxonomy" id="5762"/>
    <lineage>
        <taxon>Eukaryota</taxon>
        <taxon>Discoba</taxon>
        <taxon>Heterolobosea</taxon>
        <taxon>Tetramitia</taxon>
        <taxon>Eutetramitia</taxon>
        <taxon>Vahlkampfiidae</taxon>
        <taxon>Naegleria</taxon>
    </lineage>
</organism>
<keyword evidence="4" id="KW-1185">Reference proteome</keyword>
<evidence type="ECO:0000256" key="2">
    <source>
        <dbReference type="SAM" id="SignalP"/>
    </source>
</evidence>
<dbReference type="KEGG" id="ngr:NAEGRDRAFT_63396"/>
<dbReference type="RefSeq" id="XP_002681530.1">
    <property type="nucleotide sequence ID" value="XM_002681484.1"/>
</dbReference>
<feature type="signal peptide" evidence="2">
    <location>
        <begin position="1"/>
        <end position="25"/>
    </location>
</feature>
<accession>D2V3K5</accession>
<keyword evidence="2" id="KW-0732">Signal</keyword>
<dbReference type="AlphaFoldDB" id="D2V3K5"/>
<dbReference type="InParanoid" id="D2V3K5"/>
<dbReference type="GeneID" id="8852505"/>
<feature type="transmembrane region" description="Helical" evidence="1">
    <location>
        <begin position="242"/>
        <end position="267"/>
    </location>
</feature>
<dbReference type="EMBL" id="GG738850">
    <property type="protein sequence ID" value="EFC48786.1"/>
    <property type="molecule type" value="Genomic_DNA"/>
</dbReference>
<feature type="chain" id="PRO_5003037798" evidence="2">
    <location>
        <begin position="26"/>
        <end position="279"/>
    </location>
</feature>
<dbReference type="Proteomes" id="UP000006671">
    <property type="component" value="Unassembled WGS sequence"/>
</dbReference>
<evidence type="ECO:0000313" key="4">
    <source>
        <dbReference type="Proteomes" id="UP000006671"/>
    </source>
</evidence>
<protein>
    <submittedName>
        <fullName evidence="3">Predicted protein</fullName>
    </submittedName>
</protein>
<sequence length="279" mass="31591">MKSLNCTTSLLLLTILLLLCVCSSSIGVAASSTRSNMFYKLINSEKEEGISGGSYLLNFNASTRVNLYSSHNVFNNETFNWESIIENRDSVNNFSLKLHRGPWYLIFSSDVEFSVNCTISPVFEIPQFNSPYLMCENCMLRLDFSNIIKGDSQTYIDVKNDYPYEPIKLNIGYTFNKQDDPKLETKVISRFDTISQYIDIPQSKKSEKHVPVYLQIECKAWDSQCLLEFSTHDQNEVISGAIVGSVLGFSGLMVIVVISVVVIVLVLRRRIKSKENPVV</sequence>
<gene>
    <name evidence="3" type="ORF">NAEGRDRAFT_63396</name>
</gene>
<dbReference type="VEuPathDB" id="AmoebaDB:NAEGRDRAFT_63396"/>
<proteinExistence type="predicted"/>
<reference evidence="3 4" key="1">
    <citation type="journal article" date="2010" name="Cell">
        <title>The genome of Naegleria gruberi illuminates early eukaryotic versatility.</title>
        <authorList>
            <person name="Fritz-Laylin L.K."/>
            <person name="Prochnik S.E."/>
            <person name="Ginger M.L."/>
            <person name="Dacks J.B."/>
            <person name="Carpenter M.L."/>
            <person name="Field M.C."/>
            <person name="Kuo A."/>
            <person name="Paredez A."/>
            <person name="Chapman J."/>
            <person name="Pham J."/>
            <person name="Shu S."/>
            <person name="Neupane R."/>
            <person name="Cipriano M."/>
            <person name="Mancuso J."/>
            <person name="Tu H."/>
            <person name="Salamov A."/>
            <person name="Lindquist E."/>
            <person name="Shapiro H."/>
            <person name="Lucas S."/>
            <person name="Grigoriev I.V."/>
            <person name="Cande W.Z."/>
            <person name="Fulton C."/>
            <person name="Rokhsar D.S."/>
            <person name="Dawson S.C."/>
        </authorList>
    </citation>
    <scope>NUCLEOTIDE SEQUENCE [LARGE SCALE GENOMIC DNA]</scope>
    <source>
        <strain evidence="3 4">NEG-M</strain>
    </source>
</reference>
<keyword evidence="1" id="KW-0812">Transmembrane</keyword>
<keyword evidence="1" id="KW-0472">Membrane</keyword>
<evidence type="ECO:0000256" key="1">
    <source>
        <dbReference type="SAM" id="Phobius"/>
    </source>
</evidence>